<sequence length="353" mass="37773">MLPEYFPEPTIYTPDSGEPTLAWGILGPGWIAGVWADTVAANTAQRVVAVGSRSRDRAEAFAVAHGIERAHGSYEALVADPGVDVVYIATPQSEHLSLGLMAIAAGKHVLIEKPLAMTRVEVDELAAAARSADVLLMEGMWTRYLPQASVIRTLVSDGWLGEVSAVVADHGQAIPVELGHRLYRPELGGGALLDLGIYPVQLDSMLLGAPTEIVATGRRSDSGVDETVSLVLRHGARNQSTIFTSIATRTPSKGHIAGTDGRLELLDSINGPSRLLVSDGGWFTPQREWDDPTDLRDLAALAWEATALATFVGEGRRESPVHTLEETAAIIDTLDRARRLLGVRWESAVRAGA</sequence>
<evidence type="ECO:0000313" key="6">
    <source>
        <dbReference type="EMBL" id="MUN08639.1"/>
    </source>
</evidence>
<dbReference type="AlphaFoldDB" id="A0A7C9LY55"/>
<dbReference type="Gene3D" id="3.30.360.10">
    <property type="entry name" value="Dihydrodipicolinate Reductase, domain 2"/>
    <property type="match status" value="1"/>
</dbReference>
<protein>
    <submittedName>
        <fullName evidence="6">Gfo/Idh/MocA family oxidoreductase</fullName>
    </submittedName>
</protein>
<dbReference type="Gene3D" id="3.40.50.720">
    <property type="entry name" value="NAD(P)-binding Rossmann-like Domain"/>
    <property type="match status" value="1"/>
</dbReference>
<feature type="domain" description="GFO/IDH/MocA-like oxidoreductase" evidence="5">
    <location>
        <begin position="151"/>
        <end position="264"/>
    </location>
</feature>
<dbReference type="Pfam" id="PF01408">
    <property type="entry name" value="GFO_IDH_MocA"/>
    <property type="match status" value="1"/>
</dbReference>
<comment type="caution">
    <text evidence="6">The sequence shown here is derived from an EMBL/GenBank/DDBJ whole genome shotgun (WGS) entry which is preliminary data.</text>
</comment>
<evidence type="ECO:0000256" key="3">
    <source>
        <dbReference type="ARBA" id="ARBA00023027"/>
    </source>
</evidence>
<feature type="domain" description="Gfo/Idh/MocA-like oxidoreductase N-terminal" evidence="4">
    <location>
        <begin position="23"/>
        <end position="139"/>
    </location>
</feature>
<reference evidence="6 7" key="1">
    <citation type="submission" date="2019-11" db="EMBL/GenBank/DDBJ databases">
        <title>Agromyces kandeliae sp. nov., isolated from mangrove soil.</title>
        <authorList>
            <person name="Wang R."/>
        </authorList>
    </citation>
    <scope>NUCLEOTIDE SEQUENCE [LARGE SCALE GENOMIC DNA]</scope>
    <source>
        <strain evidence="6 7">JCM 11431</strain>
    </source>
</reference>
<evidence type="ECO:0000259" key="5">
    <source>
        <dbReference type="Pfam" id="PF22725"/>
    </source>
</evidence>
<dbReference type="Proteomes" id="UP000480122">
    <property type="component" value="Unassembled WGS sequence"/>
</dbReference>
<accession>A0A7C9LY55</accession>
<gene>
    <name evidence="6" type="ORF">GLX25_16140</name>
</gene>
<dbReference type="InterPro" id="IPR036291">
    <property type="entry name" value="NAD(P)-bd_dom_sf"/>
</dbReference>
<dbReference type="SUPFAM" id="SSF51735">
    <property type="entry name" value="NAD(P)-binding Rossmann-fold domains"/>
    <property type="match status" value="1"/>
</dbReference>
<dbReference type="InterPro" id="IPR050984">
    <property type="entry name" value="Gfo/Idh/MocA_domain"/>
</dbReference>
<dbReference type="GO" id="GO:0016491">
    <property type="term" value="F:oxidoreductase activity"/>
    <property type="evidence" value="ECO:0007669"/>
    <property type="project" value="UniProtKB-KW"/>
</dbReference>
<evidence type="ECO:0000256" key="1">
    <source>
        <dbReference type="ARBA" id="ARBA00010928"/>
    </source>
</evidence>
<evidence type="ECO:0000313" key="7">
    <source>
        <dbReference type="Proteomes" id="UP000480122"/>
    </source>
</evidence>
<keyword evidence="2" id="KW-0560">Oxidoreductase</keyword>
<dbReference type="EMBL" id="WODA01000025">
    <property type="protein sequence ID" value="MUN08639.1"/>
    <property type="molecule type" value="Genomic_DNA"/>
</dbReference>
<keyword evidence="7" id="KW-1185">Reference proteome</keyword>
<comment type="similarity">
    <text evidence="1">Belongs to the Gfo/Idh/MocA family.</text>
</comment>
<dbReference type="SUPFAM" id="SSF55347">
    <property type="entry name" value="Glyceraldehyde-3-phosphate dehydrogenase-like, C-terminal domain"/>
    <property type="match status" value="1"/>
</dbReference>
<dbReference type="PANTHER" id="PTHR22604">
    <property type="entry name" value="OXIDOREDUCTASES"/>
    <property type="match status" value="1"/>
</dbReference>
<dbReference type="InterPro" id="IPR000683">
    <property type="entry name" value="Gfo/Idh/MocA-like_OxRdtase_N"/>
</dbReference>
<evidence type="ECO:0000259" key="4">
    <source>
        <dbReference type="Pfam" id="PF01408"/>
    </source>
</evidence>
<dbReference type="GO" id="GO:0000166">
    <property type="term" value="F:nucleotide binding"/>
    <property type="evidence" value="ECO:0007669"/>
    <property type="project" value="InterPro"/>
</dbReference>
<keyword evidence="3" id="KW-0520">NAD</keyword>
<dbReference type="Pfam" id="PF22725">
    <property type="entry name" value="GFO_IDH_MocA_C3"/>
    <property type="match status" value="1"/>
</dbReference>
<proteinExistence type="inferred from homology"/>
<dbReference type="InterPro" id="IPR055170">
    <property type="entry name" value="GFO_IDH_MocA-like_dom"/>
</dbReference>
<name>A0A7C9LY55_9MICO</name>
<evidence type="ECO:0000256" key="2">
    <source>
        <dbReference type="ARBA" id="ARBA00023002"/>
    </source>
</evidence>
<dbReference type="OrthoDB" id="9815825at2"/>
<dbReference type="RefSeq" id="WP_155843513.1">
    <property type="nucleotide sequence ID" value="NZ_BAAAIA010000008.1"/>
</dbReference>
<organism evidence="6 7">
    <name type="scientific">Agromyces luteolus</name>
    <dbReference type="NCBI Taxonomy" id="88373"/>
    <lineage>
        <taxon>Bacteria</taxon>
        <taxon>Bacillati</taxon>
        <taxon>Actinomycetota</taxon>
        <taxon>Actinomycetes</taxon>
        <taxon>Micrococcales</taxon>
        <taxon>Microbacteriaceae</taxon>
        <taxon>Agromyces</taxon>
    </lineage>
</organism>
<dbReference type="PANTHER" id="PTHR22604:SF105">
    <property type="entry name" value="TRANS-1,2-DIHYDROBENZENE-1,2-DIOL DEHYDROGENASE"/>
    <property type="match status" value="1"/>
</dbReference>